<feature type="transmembrane region" description="Helical" evidence="1">
    <location>
        <begin position="92"/>
        <end position="113"/>
    </location>
</feature>
<organism evidence="2 3">
    <name type="scientific">Bradyrhizobium campsiandrae</name>
    <dbReference type="NCBI Taxonomy" id="1729892"/>
    <lineage>
        <taxon>Bacteria</taxon>
        <taxon>Pseudomonadati</taxon>
        <taxon>Pseudomonadota</taxon>
        <taxon>Alphaproteobacteria</taxon>
        <taxon>Hyphomicrobiales</taxon>
        <taxon>Nitrobacteraceae</taxon>
        <taxon>Bradyrhizobium</taxon>
    </lineage>
</organism>
<gene>
    <name evidence="2" type="ORF">HA482_12155</name>
</gene>
<protein>
    <recommendedName>
        <fullName evidence="4">LysM domain-containing protein</fullName>
    </recommendedName>
</protein>
<evidence type="ECO:0000313" key="3">
    <source>
        <dbReference type="Proteomes" id="UP000639516"/>
    </source>
</evidence>
<keyword evidence="1" id="KW-0472">Membrane</keyword>
<evidence type="ECO:0000313" key="2">
    <source>
        <dbReference type="EMBL" id="MBC9978961.1"/>
    </source>
</evidence>
<comment type="caution">
    <text evidence="2">The sequence shown here is derived from an EMBL/GenBank/DDBJ whole genome shotgun (WGS) entry which is preliminary data.</text>
</comment>
<accession>A0ABR7U614</accession>
<keyword evidence="3" id="KW-1185">Reference proteome</keyword>
<sequence length="200" mass="22737">MPKRLEAFLKDVSTLRAQQSAEQSARMDRLKAMTPEQLVRLPRQELQELTDRQYAEIVRHVAPEHRLPEPQEVSVGAFTFWARLRWIALPTAARAAMLGVLTGLLVLFVSLAVGPANDWWHYRTPPVRSAEASTWPPCPRLSGWVDGCTYVPMRDIAWDRAASLLEMPEAELRQANQHIGPAYIPAQTTLVVWRHRGKLD</sequence>
<dbReference type="Proteomes" id="UP000639516">
    <property type="component" value="Unassembled WGS sequence"/>
</dbReference>
<dbReference type="RefSeq" id="WP_188103045.1">
    <property type="nucleotide sequence ID" value="NZ_JAANIH010000030.1"/>
</dbReference>
<reference evidence="2 3" key="1">
    <citation type="journal article" date="2020" name="Arch. Microbiol.">
        <title>Bradyrhizobium campsiandrae sp. nov., a nitrogen-fixing bacterial strain isolated from a native leguminous tree from the Amazon adapted to flooded conditions.</title>
        <authorList>
            <person name="Cabral Michel D."/>
            <person name="Martins da Costa E."/>
            <person name="Azarias Guimaraes A."/>
            <person name="Soares de Carvalho T."/>
            <person name="Santos de Castro Caputo P."/>
            <person name="Willems A."/>
            <person name="de Souza Moreira F.M."/>
        </authorList>
    </citation>
    <scope>NUCLEOTIDE SEQUENCE [LARGE SCALE GENOMIC DNA]</scope>
    <source>
        <strain evidence="3">INPA 384B</strain>
    </source>
</reference>
<evidence type="ECO:0000256" key="1">
    <source>
        <dbReference type="SAM" id="Phobius"/>
    </source>
</evidence>
<proteinExistence type="predicted"/>
<keyword evidence="1" id="KW-1133">Transmembrane helix</keyword>
<dbReference type="EMBL" id="JAATTO010000015">
    <property type="protein sequence ID" value="MBC9978961.1"/>
    <property type="molecule type" value="Genomic_DNA"/>
</dbReference>
<keyword evidence="1" id="KW-0812">Transmembrane</keyword>
<name>A0ABR7U614_9BRAD</name>
<evidence type="ECO:0008006" key="4">
    <source>
        <dbReference type="Google" id="ProtNLM"/>
    </source>
</evidence>